<keyword evidence="3" id="KW-0143">Chaperone</keyword>
<evidence type="ECO:0000256" key="1">
    <source>
        <dbReference type="ARBA" id="ARBA00022729"/>
    </source>
</evidence>
<dbReference type="InterPro" id="IPR010486">
    <property type="entry name" value="HNS-dep_expression_A/B"/>
</dbReference>
<feature type="chain" id="PRO_5003669068" description="HdeA/HdeB family protein" evidence="4">
    <location>
        <begin position="23"/>
        <end position="102"/>
    </location>
</feature>
<dbReference type="Gene3D" id="1.10.890.10">
    <property type="entry name" value="HNS-dependent expression A"/>
    <property type="match status" value="1"/>
</dbReference>
<organism evidence="5 6">
    <name type="scientific">Beggiatoa alba B18LD</name>
    <dbReference type="NCBI Taxonomy" id="395493"/>
    <lineage>
        <taxon>Bacteria</taxon>
        <taxon>Pseudomonadati</taxon>
        <taxon>Pseudomonadota</taxon>
        <taxon>Gammaproteobacteria</taxon>
        <taxon>Thiotrichales</taxon>
        <taxon>Thiotrichaceae</taxon>
        <taxon>Beggiatoa</taxon>
    </lineage>
</organism>
<dbReference type="STRING" id="395493.BegalDRAFT_3468"/>
<name>I3CKY9_9GAMM</name>
<gene>
    <name evidence="5" type="ORF">BegalDRAFT_3468</name>
</gene>
<dbReference type="RefSeq" id="WP_002692207.1">
    <property type="nucleotide sequence ID" value="NZ_JH600070.1"/>
</dbReference>
<keyword evidence="6" id="KW-1185">Reference proteome</keyword>
<evidence type="ECO:0000313" key="5">
    <source>
        <dbReference type="EMBL" id="EIJ44282.1"/>
    </source>
</evidence>
<evidence type="ECO:0000256" key="3">
    <source>
        <dbReference type="ARBA" id="ARBA00023186"/>
    </source>
</evidence>
<dbReference type="HOGENOM" id="CLU_2192748_0_0_6"/>
<dbReference type="OrthoDB" id="5459282at2"/>
<protein>
    <recommendedName>
        <fullName evidence="7">HdeA/HdeB family protein</fullName>
    </recommendedName>
</protein>
<proteinExistence type="predicted"/>
<evidence type="ECO:0000313" key="6">
    <source>
        <dbReference type="Proteomes" id="UP000005744"/>
    </source>
</evidence>
<reference evidence="5 6" key="1">
    <citation type="submission" date="2011-11" db="EMBL/GenBank/DDBJ databases">
        <title>Improved High-Quality Draft sequence of Beggiatoa alba B18lD.</title>
        <authorList>
            <consortium name="US DOE Joint Genome Institute"/>
            <person name="Lucas S."/>
            <person name="Han J."/>
            <person name="Lapidus A."/>
            <person name="Cheng J.-F."/>
            <person name="Goodwin L."/>
            <person name="Pitluck S."/>
            <person name="Peters L."/>
            <person name="Mikhailova N."/>
            <person name="Held B."/>
            <person name="Detter J.C."/>
            <person name="Han C."/>
            <person name="Tapia R."/>
            <person name="Land M."/>
            <person name="Hauser L."/>
            <person name="Kyrpides N."/>
            <person name="Ivanova N."/>
            <person name="Pagani I."/>
            <person name="Samuel K."/>
            <person name="Teske A."/>
            <person name="Mueller J."/>
            <person name="Woyke T."/>
        </authorList>
    </citation>
    <scope>NUCLEOTIDE SEQUENCE [LARGE SCALE GENOMIC DNA]</scope>
    <source>
        <strain evidence="5 6">B18LD</strain>
    </source>
</reference>
<keyword evidence="1 4" id="KW-0732">Signal</keyword>
<evidence type="ECO:0000256" key="4">
    <source>
        <dbReference type="SAM" id="SignalP"/>
    </source>
</evidence>
<dbReference type="AlphaFoldDB" id="I3CKY9"/>
<feature type="signal peptide" evidence="4">
    <location>
        <begin position="1"/>
        <end position="22"/>
    </location>
</feature>
<dbReference type="EMBL" id="JH600070">
    <property type="protein sequence ID" value="EIJ44282.1"/>
    <property type="molecule type" value="Genomic_DNA"/>
</dbReference>
<dbReference type="Proteomes" id="UP000005744">
    <property type="component" value="Unassembled WGS sequence"/>
</dbReference>
<keyword evidence="2" id="KW-0574">Periplasm</keyword>
<dbReference type="InterPro" id="IPR038303">
    <property type="entry name" value="HdeA/HdeB_sf"/>
</dbReference>
<dbReference type="eggNOG" id="ENOG5033K3R">
    <property type="taxonomic scope" value="Bacteria"/>
</dbReference>
<evidence type="ECO:0008006" key="7">
    <source>
        <dbReference type="Google" id="ProtNLM"/>
    </source>
</evidence>
<sequence length="102" mass="10860">MKKLFGAIALLACLGAAPLVNAADAVDLKEMTCKQLESMDENTQSMMLFWLDGYLSGVTDDTSFDPQALGDFVKNLGEACKANADGKVLELAKEVGIAESKN</sequence>
<accession>I3CKY9</accession>
<evidence type="ECO:0000256" key="2">
    <source>
        <dbReference type="ARBA" id="ARBA00022764"/>
    </source>
</evidence>
<dbReference type="Pfam" id="PF06411">
    <property type="entry name" value="HdeA"/>
    <property type="match status" value="1"/>
</dbReference>